<dbReference type="Proteomes" id="UP000177395">
    <property type="component" value="Unassembled WGS sequence"/>
</dbReference>
<accession>A0A1F6FJY3</accession>
<dbReference type="SUPFAM" id="SSF51306">
    <property type="entry name" value="LexA/Signal peptidase"/>
    <property type="match status" value="1"/>
</dbReference>
<organism evidence="2 3">
    <name type="scientific">Candidatus Kaiserbacteria bacterium RIFOXYB1_FULL_46_14</name>
    <dbReference type="NCBI Taxonomy" id="1798531"/>
    <lineage>
        <taxon>Bacteria</taxon>
        <taxon>Candidatus Kaiseribacteriota</taxon>
    </lineage>
</organism>
<dbReference type="InterPro" id="IPR015927">
    <property type="entry name" value="Peptidase_S24_S26A/B/C"/>
</dbReference>
<dbReference type="EMBL" id="MFMS01000002">
    <property type="protein sequence ID" value="OGG86177.1"/>
    <property type="molecule type" value="Genomic_DNA"/>
</dbReference>
<evidence type="ECO:0000313" key="2">
    <source>
        <dbReference type="EMBL" id="OGG86177.1"/>
    </source>
</evidence>
<proteinExistence type="predicted"/>
<sequence>MEFCPNINLIYMGKVFDVMKERTEDRPLDIHDYLVKHPASTFFMTMEGSGPEGSGIEEGDVLVVDKAVNAKGGDVVVLIEDGQMKVENFSTKNTSSEEVSLWGVVVGLVRRFY</sequence>
<dbReference type="Gene3D" id="2.10.109.10">
    <property type="entry name" value="Umud Fragment, subunit A"/>
    <property type="match status" value="1"/>
</dbReference>
<protein>
    <recommendedName>
        <fullName evidence="1">Peptidase S24/S26A/S26B/S26C domain-containing protein</fullName>
    </recommendedName>
</protein>
<comment type="caution">
    <text evidence="2">The sequence shown here is derived from an EMBL/GenBank/DDBJ whole genome shotgun (WGS) entry which is preliminary data.</text>
</comment>
<dbReference type="InterPro" id="IPR036286">
    <property type="entry name" value="LexA/Signal_pep-like_sf"/>
</dbReference>
<dbReference type="AlphaFoldDB" id="A0A1F6FJY3"/>
<feature type="domain" description="Peptidase S24/S26A/S26B/S26C" evidence="1">
    <location>
        <begin position="22"/>
        <end position="93"/>
    </location>
</feature>
<name>A0A1F6FJY3_9BACT</name>
<evidence type="ECO:0000313" key="3">
    <source>
        <dbReference type="Proteomes" id="UP000177395"/>
    </source>
</evidence>
<evidence type="ECO:0000259" key="1">
    <source>
        <dbReference type="Pfam" id="PF00717"/>
    </source>
</evidence>
<dbReference type="Pfam" id="PF00717">
    <property type="entry name" value="Peptidase_S24"/>
    <property type="match status" value="1"/>
</dbReference>
<gene>
    <name evidence="2" type="ORF">A2392_01815</name>
</gene>
<reference evidence="2 3" key="1">
    <citation type="journal article" date="2016" name="Nat. Commun.">
        <title>Thousands of microbial genomes shed light on interconnected biogeochemical processes in an aquifer system.</title>
        <authorList>
            <person name="Anantharaman K."/>
            <person name="Brown C.T."/>
            <person name="Hug L.A."/>
            <person name="Sharon I."/>
            <person name="Castelle C.J."/>
            <person name="Probst A.J."/>
            <person name="Thomas B.C."/>
            <person name="Singh A."/>
            <person name="Wilkins M.J."/>
            <person name="Karaoz U."/>
            <person name="Brodie E.L."/>
            <person name="Williams K.H."/>
            <person name="Hubbard S.S."/>
            <person name="Banfield J.F."/>
        </authorList>
    </citation>
    <scope>NUCLEOTIDE SEQUENCE [LARGE SCALE GENOMIC DNA]</scope>
</reference>
<dbReference type="STRING" id="1798531.A2392_01815"/>